<accession>A0A7G9S101</accession>
<proteinExistence type="predicted"/>
<keyword evidence="2" id="KW-1185">Reference proteome</keyword>
<protein>
    <recommendedName>
        <fullName evidence="3">DUF1307 domain-containing protein</fullName>
    </recommendedName>
</protein>
<dbReference type="RefSeq" id="WP_187534725.1">
    <property type="nucleotide sequence ID" value="NZ_CBCSHU010000027.1"/>
</dbReference>
<reference evidence="1 2" key="1">
    <citation type="submission" date="2020-08" db="EMBL/GenBank/DDBJ databases">
        <title>Genome sequence of Erysipelothrix inopinata DSM 15511T.</title>
        <authorList>
            <person name="Hyun D.-W."/>
            <person name="Bae J.-W."/>
        </authorList>
    </citation>
    <scope>NUCLEOTIDE SEQUENCE [LARGE SCALE GENOMIC DNA]</scope>
    <source>
        <strain evidence="1 2">DSM 15511</strain>
    </source>
</reference>
<gene>
    <name evidence="1" type="ORF">H9L01_04005</name>
</gene>
<evidence type="ECO:0000313" key="2">
    <source>
        <dbReference type="Proteomes" id="UP000515928"/>
    </source>
</evidence>
<dbReference type="Proteomes" id="UP000515928">
    <property type="component" value="Chromosome"/>
</dbReference>
<name>A0A7G9S101_9FIRM</name>
<evidence type="ECO:0008006" key="3">
    <source>
        <dbReference type="Google" id="ProtNLM"/>
    </source>
</evidence>
<organism evidence="1 2">
    <name type="scientific">Erysipelothrix inopinata</name>
    <dbReference type="NCBI Taxonomy" id="225084"/>
    <lineage>
        <taxon>Bacteria</taxon>
        <taxon>Bacillati</taxon>
        <taxon>Bacillota</taxon>
        <taxon>Erysipelotrichia</taxon>
        <taxon>Erysipelotrichales</taxon>
        <taxon>Erysipelotrichaceae</taxon>
        <taxon>Erysipelothrix</taxon>
    </lineage>
</organism>
<sequence length="161" mass="18182">MNKLLTGLCILFLLVGCSNKNKTETTVCSFKNLDIIENTFEIEANKNDVTKMTETLKVTRDPKVNVVEFTTKTKSLVAAVDAQNSMFESKAGGKIPGYETKVTDTDDLFEFIKIQDFSKIDFDIMNKIQFYNGYDREVKGLFLDEEVEALEANGFTCTVQK</sequence>
<dbReference type="PROSITE" id="PS51257">
    <property type="entry name" value="PROKAR_LIPOPROTEIN"/>
    <property type="match status" value="1"/>
</dbReference>
<evidence type="ECO:0000313" key="1">
    <source>
        <dbReference type="EMBL" id="QNN61526.1"/>
    </source>
</evidence>
<dbReference type="AlphaFoldDB" id="A0A7G9S101"/>
<dbReference type="EMBL" id="CP060715">
    <property type="protein sequence ID" value="QNN61526.1"/>
    <property type="molecule type" value="Genomic_DNA"/>
</dbReference>
<dbReference type="KEGG" id="eio:H9L01_04005"/>